<sequence length="395" mass="46237">MNYSDNEIKILALKSFQSRIVSYLQIIIDKKYYKEENKKKYLKCLLGKINTISSQIHYYLLEMQDDDLLFCSITTSIDSLLESVTKSSELSKKDVTEQVKVIVQEEFIEEGEYKYSQREIFIPKRDNTEKISGGQLREFIQQDENYKYYDIEISKIWQELLKMSNSIDSNVIRTIEYALTHKDVNNEIVEIPPIWILPTSNFEWRTILKIHDGQEKGLTKDEIFLNKLMVSSRIEETLESWIEKENSNVNKRIGILKEAITAHLERKYYLSVSTLMPQVEGLLKDAVKEANIKVNLSPLDQDCIQDAADKLAIKWKEQNKIMGNFVDLLNNENFPKVIAYLYDDYHSERDEENQLNRHGICHGIQTNFGTAISSLRLILIIDRIIFFMADDKNDK</sequence>
<comment type="caution">
    <text evidence="1">The sequence shown here is derived from an EMBL/GenBank/DDBJ whole genome shotgun (WGS) entry which is preliminary data.</text>
</comment>
<gene>
    <name evidence="1" type="ORF">H6G59_07555</name>
</gene>
<dbReference type="RefSeq" id="WP_190712994.1">
    <property type="nucleotide sequence ID" value="NZ_JACJST010000005.1"/>
</dbReference>
<dbReference type="EMBL" id="JACJST010000005">
    <property type="protein sequence ID" value="MBD2567768.1"/>
    <property type="molecule type" value="Genomic_DNA"/>
</dbReference>
<evidence type="ECO:0000313" key="2">
    <source>
        <dbReference type="Proteomes" id="UP000640531"/>
    </source>
</evidence>
<protein>
    <submittedName>
        <fullName evidence="1">Uncharacterized protein</fullName>
    </submittedName>
</protein>
<reference evidence="1 2" key="1">
    <citation type="journal article" date="2020" name="ISME J.">
        <title>Comparative genomics reveals insights into cyanobacterial evolution and habitat adaptation.</title>
        <authorList>
            <person name="Chen M.Y."/>
            <person name="Teng W.K."/>
            <person name="Zhao L."/>
            <person name="Hu C.X."/>
            <person name="Zhou Y.K."/>
            <person name="Han B.P."/>
            <person name="Song L.R."/>
            <person name="Shu W.S."/>
        </authorList>
    </citation>
    <scope>NUCLEOTIDE SEQUENCE [LARGE SCALE GENOMIC DNA]</scope>
    <source>
        <strain evidence="1 2">FACHB-196</strain>
    </source>
</reference>
<organism evidence="1 2">
    <name type="scientific">Anabaena lutea FACHB-196</name>
    <dbReference type="NCBI Taxonomy" id="2692881"/>
    <lineage>
        <taxon>Bacteria</taxon>
        <taxon>Bacillati</taxon>
        <taxon>Cyanobacteriota</taxon>
        <taxon>Cyanophyceae</taxon>
        <taxon>Nostocales</taxon>
        <taxon>Nostocaceae</taxon>
        <taxon>Anabaena</taxon>
    </lineage>
</organism>
<accession>A0ABR8FC24</accession>
<name>A0ABR8FC24_9NOST</name>
<keyword evidence="2" id="KW-1185">Reference proteome</keyword>
<proteinExistence type="predicted"/>
<evidence type="ECO:0000313" key="1">
    <source>
        <dbReference type="EMBL" id="MBD2567768.1"/>
    </source>
</evidence>
<dbReference type="Proteomes" id="UP000640531">
    <property type="component" value="Unassembled WGS sequence"/>
</dbReference>